<name>A0AAU9W5C1_9CNID</name>
<organism evidence="1 2">
    <name type="scientific">Pocillopora meandrina</name>
    <dbReference type="NCBI Taxonomy" id="46732"/>
    <lineage>
        <taxon>Eukaryota</taxon>
        <taxon>Metazoa</taxon>
        <taxon>Cnidaria</taxon>
        <taxon>Anthozoa</taxon>
        <taxon>Hexacorallia</taxon>
        <taxon>Scleractinia</taxon>
        <taxon>Astrocoeniina</taxon>
        <taxon>Pocilloporidae</taxon>
        <taxon>Pocillopora</taxon>
    </lineage>
</organism>
<dbReference type="Proteomes" id="UP001159428">
    <property type="component" value="Unassembled WGS sequence"/>
</dbReference>
<reference evidence="1 2" key="1">
    <citation type="submission" date="2022-05" db="EMBL/GenBank/DDBJ databases">
        <authorList>
            <consortium name="Genoscope - CEA"/>
            <person name="William W."/>
        </authorList>
    </citation>
    <scope>NUCLEOTIDE SEQUENCE [LARGE SCALE GENOMIC DNA]</scope>
</reference>
<keyword evidence="2" id="KW-1185">Reference proteome</keyword>
<sequence length="311" mass="36681">MENLSPEVLMFPITSLPFILNSRPELQEGFLLDFEIRPGWIVYNPNVVTVLSCNQMFQPVYELEPIWSSDEQLFRIKSTDDLEDLRVMLSKPIVFCATRRQECEAMINGFDTDFVILLDPKHPNVAVQIQKVVDRVEERLKSGQKFCLKTHFSDLLEGSTLAKFKSFVYWFNCEFYITNHCRPNQFLSTNHWLFWCAVFPVFIMASLPYRIARKACIYDEEITLQIRLKLTFCPETVLVLHFYCVDKPLPGRYLTNEKLFIERECSSTELKNLVCFDAKKLRKHERCSFRLKRIKHKLISLLEVVRKNKAK</sequence>
<gene>
    <name evidence="1" type="ORF">PMEA_00033200</name>
</gene>
<evidence type="ECO:0000313" key="1">
    <source>
        <dbReference type="EMBL" id="CAH3046327.1"/>
    </source>
</evidence>
<comment type="caution">
    <text evidence="1">The sequence shown here is derived from an EMBL/GenBank/DDBJ whole genome shotgun (WGS) entry which is preliminary data.</text>
</comment>
<dbReference type="EMBL" id="CALNXJ010000008">
    <property type="protein sequence ID" value="CAH3046327.1"/>
    <property type="molecule type" value="Genomic_DNA"/>
</dbReference>
<protein>
    <submittedName>
        <fullName evidence="1">Uncharacterized protein</fullName>
    </submittedName>
</protein>
<dbReference type="AlphaFoldDB" id="A0AAU9W5C1"/>
<evidence type="ECO:0000313" key="2">
    <source>
        <dbReference type="Proteomes" id="UP001159428"/>
    </source>
</evidence>
<accession>A0AAU9W5C1</accession>
<proteinExistence type="predicted"/>